<keyword evidence="4" id="KW-1185">Reference proteome</keyword>
<protein>
    <submittedName>
        <fullName evidence="3">Uncharacterized protein</fullName>
    </submittedName>
</protein>
<evidence type="ECO:0000256" key="1">
    <source>
        <dbReference type="SAM" id="MobiDB-lite"/>
    </source>
</evidence>
<proteinExistence type="predicted"/>
<keyword evidence="2" id="KW-0812">Transmembrane</keyword>
<evidence type="ECO:0000313" key="4">
    <source>
        <dbReference type="Proteomes" id="UP000799757"/>
    </source>
</evidence>
<feature type="compositionally biased region" description="Low complexity" evidence="1">
    <location>
        <begin position="16"/>
        <end position="37"/>
    </location>
</feature>
<keyword evidence="2" id="KW-1133">Transmembrane helix</keyword>
<reference evidence="3" key="1">
    <citation type="journal article" date="2020" name="Stud. Mycol.">
        <title>101 Dothideomycetes genomes: a test case for predicting lifestyles and emergence of pathogens.</title>
        <authorList>
            <person name="Haridas S."/>
            <person name="Albert R."/>
            <person name="Binder M."/>
            <person name="Bloem J."/>
            <person name="Labutti K."/>
            <person name="Salamov A."/>
            <person name="Andreopoulos B."/>
            <person name="Baker S."/>
            <person name="Barry K."/>
            <person name="Bills G."/>
            <person name="Bluhm B."/>
            <person name="Cannon C."/>
            <person name="Castanera R."/>
            <person name="Culley D."/>
            <person name="Daum C."/>
            <person name="Ezra D."/>
            <person name="Gonzalez J."/>
            <person name="Henrissat B."/>
            <person name="Kuo A."/>
            <person name="Liang C."/>
            <person name="Lipzen A."/>
            <person name="Lutzoni F."/>
            <person name="Magnuson J."/>
            <person name="Mondo S."/>
            <person name="Nolan M."/>
            <person name="Ohm R."/>
            <person name="Pangilinan J."/>
            <person name="Park H.-J."/>
            <person name="Ramirez L."/>
            <person name="Alfaro M."/>
            <person name="Sun H."/>
            <person name="Tritt A."/>
            <person name="Yoshinaga Y."/>
            <person name="Zwiers L.-H."/>
            <person name="Turgeon B."/>
            <person name="Goodwin S."/>
            <person name="Spatafora J."/>
            <person name="Crous P."/>
            <person name="Grigoriev I."/>
        </authorList>
    </citation>
    <scope>NUCLEOTIDE SEQUENCE</scope>
    <source>
        <strain evidence="3">CBS 109.77</strain>
    </source>
</reference>
<feature type="transmembrane region" description="Helical" evidence="2">
    <location>
        <begin position="81"/>
        <end position="114"/>
    </location>
</feature>
<feature type="region of interest" description="Disordered" evidence="1">
    <location>
        <begin position="1"/>
        <end position="66"/>
    </location>
</feature>
<evidence type="ECO:0000256" key="2">
    <source>
        <dbReference type="SAM" id="Phobius"/>
    </source>
</evidence>
<keyword evidence="2" id="KW-0472">Membrane</keyword>
<dbReference type="Proteomes" id="UP000799757">
    <property type="component" value="Unassembled WGS sequence"/>
</dbReference>
<dbReference type="OrthoDB" id="3800089at2759"/>
<gene>
    <name evidence="3" type="ORF">K505DRAFT_358479</name>
</gene>
<organism evidence="3 4">
    <name type="scientific">Melanomma pulvis-pyrius CBS 109.77</name>
    <dbReference type="NCBI Taxonomy" id="1314802"/>
    <lineage>
        <taxon>Eukaryota</taxon>
        <taxon>Fungi</taxon>
        <taxon>Dikarya</taxon>
        <taxon>Ascomycota</taxon>
        <taxon>Pezizomycotina</taxon>
        <taxon>Dothideomycetes</taxon>
        <taxon>Pleosporomycetidae</taxon>
        <taxon>Pleosporales</taxon>
        <taxon>Melanommataceae</taxon>
        <taxon>Melanomma</taxon>
    </lineage>
</organism>
<name>A0A6A6XM92_9PLEO</name>
<evidence type="ECO:0000313" key="3">
    <source>
        <dbReference type="EMBL" id="KAF2797354.1"/>
    </source>
</evidence>
<dbReference type="EMBL" id="MU001808">
    <property type="protein sequence ID" value="KAF2797354.1"/>
    <property type="molecule type" value="Genomic_DNA"/>
</dbReference>
<dbReference type="AlphaFoldDB" id="A0A6A6XM92"/>
<accession>A0A6A6XM92</accession>
<sequence>MDFSHDSSPKSPPDIHPVSSSASPSVSPSHSSHLSSPRGPVPLTQPTPESQFTPRSPPSQRRPDAEVPRWMMRRTIRVRRVWDFISPFVCYISIALFRVTILLSVICIILYSIYSGALIALNRQDWSSVDDHVLTENFPAACPPNYRYYHISYERVLGMPAPLYAHLHPPRHLVKKYYRQSLKCWHDDKRSLYPHLTNQQWKEIKLIIEDSKDKLLMGDYDPTYPRYINSPTRNTFEWVEESEVWNRRVSTPSVALYKSNCTCTAPKALEQWLEPPEMKPLPQTEEQIKCYCPCNFEILAKTYQWFWRNNLPPLCGHEFFYATGRLQRYRYPFDAFLYILGNRFLLPFRLRDCSQTDQQTLYRLVKEEWYDITDFESEIKKFSSVGGPLVDLWKEINARQAEESKERVRVMLKNEGIMMEWFLKHQRELKASWLKGGYLQLFGRRFYF</sequence>